<reference evidence="5 6" key="1">
    <citation type="journal article" date="2015" name="Nature">
        <title>rRNA introns, odd ribosomes, and small enigmatic genomes across a large radiation of phyla.</title>
        <authorList>
            <person name="Brown C.T."/>
            <person name="Hug L.A."/>
            <person name="Thomas B.C."/>
            <person name="Sharon I."/>
            <person name="Castelle C.J."/>
            <person name="Singh A."/>
            <person name="Wilkins M.J."/>
            <person name="Williams K.H."/>
            <person name="Banfield J.F."/>
        </authorList>
    </citation>
    <scope>NUCLEOTIDE SEQUENCE [LARGE SCALE GENOMIC DNA]</scope>
</reference>
<dbReference type="InterPro" id="IPR018274">
    <property type="entry name" value="PEP_util_AS"/>
</dbReference>
<evidence type="ECO:0000256" key="2">
    <source>
        <dbReference type="ARBA" id="ARBA00022741"/>
    </source>
</evidence>
<dbReference type="Gene3D" id="3.50.30.10">
    <property type="entry name" value="Phosphohistidine domain"/>
    <property type="match status" value="1"/>
</dbReference>
<evidence type="ECO:0000256" key="3">
    <source>
        <dbReference type="ARBA" id="ARBA00022840"/>
    </source>
</evidence>
<protein>
    <submittedName>
        <fullName evidence="5">Phosphoenolpyruvate synthase</fullName>
    </submittedName>
</protein>
<evidence type="ECO:0000313" key="5">
    <source>
        <dbReference type="EMBL" id="KKU06902.1"/>
    </source>
</evidence>
<evidence type="ECO:0000313" key="6">
    <source>
        <dbReference type="Proteomes" id="UP000033999"/>
    </source>
</evidence>
<sequence>MHQSFINQAEIELLKIIVGISKDNLDAYQKRWYWSKNNYITAQVLSVKHFQEEIRAWKKSGKDLKKELKHLYETPRLNRIKKQALFKKVKLSALLRALIRISEDFTWWQDKRKKATYFNIDMGCAILKEVGRRTGYTLDELKFAYPGEIKDILSKRELSRKELQGRKKSGLVVVGEAFEVVPSARIKELKNMILGQKLHDQVDDFRGLSASTGRAIGPVCILNSATEADKVKQGDILVAVMTRPDYIAAMKKAAAIVTNEGGITSHAAIVSRELGIPCIIGTKIATEVLHDGDIVEVNANHGLVKKLK</sequence>
<dbReference type="EMBL" id="LCKX01000019">
    <property type="protein sequence ID" value="KKU06902.1"/>
    <property type="molecule type" value="Genomic_DNA"/>
</dbReference>
<evidence type="ECO:0000256" key="1">
    <source>
        <dbReference type="ARBA" id="ARBA00007837"/>
    </source>
</evidence>
<proteinExistence type="inferred from homology"/>
<dbReference type="AlphaFoldDB" id="A0A0G1MFM0"/>
<dbReference type="Pfam" id="PF00391">
    <property type="entry name" value="PEP-utilizers"/>
    <property type="match status" value="1"/>
</dbReference>
<name>A0A0G1MFM0_9BACT</name>
<accession>A0A0G1MFM0</accession>
<dbReference type="PANTHER" id="PTHR43030">
    <property type="entry name" value="PHOSPHOENOLPYRUVATE SYNTHASE"/>
    <property type="match status" value="1"/>
</dbReference>
<evidence type="ECO:0000259" key="4">
    <source>
        <dbReference type="Pfam" id="PF00391"/>
    </source>
</evidence>
<keyword evidence="3" id="KW-0067">ATP-binding</keyword>
<dbReference type="GO" id="GO:0005524">
    <property type="term" value="F:ATP binding"/>
    <property type="evidence" value="ECO:0007669"/>
    <property type="project" value="UniProtKB-KW"/>
</dbReference>
<feature type="domain" description="PEP-utilising enzyme mobile" evidence="4">
    <location>
        <begin position="232"/>
        <end position="302"/>
    </location>
</feature>
<dbReference type="InterPro" id="IPR036637">
    <property type="entry name" value="Phosphohistidine_dom_sf"/>
</dbReference>
<keyword evidence="5" id="KW-0670">Pyruvate</keyword>
<dbReference type="PANTHER" id="PTHR43030:SF1">
    <property type="entry name" value="PHOSPHOENOLPYRUVATE SYNTHASE"/>
    <property type="match status" value="1"/>
</dbReference>
<dbReference type="InterPro" id="IPR006319">
    <property type="entry name" value="PEP_synth"/>
</dbReference>
<dbReference type="PATRIC" id="fig|1619041.3.peg.615"/>
<dbReference type="GO" id="GO:0008986">
    <property type="term" value="F:pyruvate, water dikinase activity"/>
    <property type="evidence" value="ECO:0007669"/>
    <property type="project" value="InterPro"/>
</dbReference>
<keyword evidence="2" id="KW-0547">Nucleotide-binding</keyword>
<gene>
    <name evidence="5" type="ORF">UX10_C0019G0006</name>
</gene>
<dbReference type="SUPFAM" id="SSF52009">
    <property type="entry name" value="Phosphohistidine domain"/>
    <property type="match status" value="1"/>
</dbReference>
<comment type="caution">
    <text evidence="5">The sequence shown here is derived from an EMBL/GenBank/DDBJ whole genome shotgun (WGS) entry which is preliminary data.</text>
</comment>
<dbReference type="Proteomes" id="UP000033999">
    <property type="component" value="Unassembled WGS sequence"/>
</dbReference>
<organism evidence="5 6">
    <name type="scientific">Candidatus Magasanikbacteria bacterium GW2011_GWA2_45_39</name>
    <dbReference type="NCBI Taxonomy" id="1619041"/>
    <lineage>
        <taxon>Bacteria</taxon>
        <taxon>Candidatus Magasanikiibacteriota</taxon>
    </lineage>
</organism>
<comment type="similarity">
    <text evidence="1">Belongs to the PEP-utilizing enzyme family.</text>
</comment>
<dbReference type="InterPro" id="IPR008279">
    <property type="entry name" value="PEP-util_enz_mobile_dom"/>
</dbReference>
<dbReference type="PROSITE" id="PS00370">
    <property type="entry name" value="PEP_ENZYMES_PHOS_SITE"/>
    <property type="match status" value="1"/>
</dbReference>